<feature type="domain" description="Cytochrome b561 bacterial/Ni-hydrogenase" evidence="7">
    <location>
        <begin position="11"/>
        <end position="184"/>
    </location>
</feature>
<dbReference type="Proteomes" id="UP001379235">
    <property type="component" value="Unassembled WGS sequence"/>
</dbReference>
<dbReference type="PANTHER" id="PTHR30485">
    <property type="entry name" value="NI/FE-HYDROGENASE 1 B-TYPE CYTOCHROME SUBUNIT"/>
    <property type="match status" value="1"/>
</dbReference>
<evidence type="ECO:0000259" key="7">
    <source>
        <dbReference type="Pfam" id="PF01292"/>
    </source>
</evidence>
<dbReference type="PANTHER" id="PTHR30485:SF2">
    <property type="entry name" value="BLL0597 PROTEIN"/>
    <property type="match status" value="1"/>
</dbReference>
<protein>
    <submittedName>
        <fullName evidence="8">Cytochrome b/b6 domain-containing protein</fullName>
    </submittedName>
</protein>
<evidence type="ECO:0000256" key="2">
    <source>
        <dbReference type="ARBA" id="ARBA00022475"/>
    </source>
</evidence>
<evidence type="ECO:0000256" key="6">
    <source>
        <dbReference type="SAM" id="Phobius"/>
    </source>
</evidence>
<dbReference type="RefSeq" id="WP_339966182.1">
    <property type="nucleotide sequence ID" value="NZ_JBBHJY010000003.1"/>
</dbReference>
<name>A0ABU8S7E6_9SPHN</name>
<dbReference type="EMBL" id="JBBHJY010000003">
    <property type="protein sequence ID" value="MEJ6009868.1"/>
    <property type="molecule type" value="Genomic_DNA"/>
</dbReference>
<feature type="transmembrane region" description="Helical" evidence="6">
    <location>
        <begin position="200"/>
        <end position="218"/>
    </location>
</feature>
<evidence type="ECO:0000256" key="5">
    <source>
        <dbReference type="ARBA" id="ARBA00023136"/>
    </source>
</evidence>
<proteinExistence type="predicted"/>
<dbReference type="InterPro" id="IPR051542">
    <property type="entry name" value="Hydrogenase_cytochrome"/>
</dbReference>
<comment type="caution">
    <text evidence="8">The sequence shown here is derived from an EMBL/GenBank/DDBJ whole genome shotgun (WGS) entry which is preliminary data.</text>
</comment>
<evidence type="ECO:0000256" key="1">
    <source>
        <dbReference type="ARBA" id="ARBA00004651"/>
    </source>
</evidence>
<dbReference type="SUPFAM" id="SSF81342">
    <property type="entry name" value="Transmembrane di-heme cytochromes"/>
    <property type="match status" value="1"/>
</dbReference>
<gene>
    <name evidence="8" type="ORF">WG900_08040</name>
</gene>
<dbReference type="Pfam" id="PF01292">
    <property type="entry name" value="Ni_hydr_CYTB"/>
    <property type="match status" value="1"/>
</dbReference>
<evidence type="ECO:0000313" key="8">
    <source>
        <dbReference type="EMBL" id="MEJ6009868.1"/>
    </source>
</evidence>
<keyword evidence="5 6" id="KW-0472">Membrane</keyword>
<keyword evidence="9" id="KW-1185">Reference proteome</keyword>
<accession>A0ABU8S7E6</accession>
<feature type="transmembrane region" description="Helical" evidence="6">
    <location>
        <begin position="43"/>
        <end position="61"/>
    </location>
</feature>
<evidence type="ECO:0000256" key="3">
    <source>
        <dbReference type="ARBA" id="ARBA00022692"/>
    </source>
</evidence>
<keyword evidence="2" id="KW-1003">Cell membrane</keyword>
<dbReference type="InterPro" id="IPR011577">
    <property type="entry name" value="Cyt_b561_bac/Ni-Hgenase"/>
</dbReference>
<keyword evidence="3 6" id="KW-0812">Transmembrane</keyword>
<dbReference type="Gene3D" id="1.20.950.20">
    <property type="entry name" value="Transmembrane di-heme cytochromes, Chain C"/>
    <property type="match status" value="1"/>
</dbReference>
<evidence type="ECO:0000256" key="4">
    <source>
        <dbReference type="ARBA" id="ARBA00022989"/>
    </source>
</evidence>
<reference evidence="8 9" key="1">
    <citation type="submission" date="2024-03" db="EMBL/GenBank/DDBJ databases">
        <authorList>
            <person name="Jo J.-H."/>
        </authorList>
    </citation>
    <scope>NUCLEOTIDE SEQUENCE [LARGE SCALE GENOMIC DNA]</scope>
    <source>
        <strain evidence="8 9">AS3R-12</strain>
    </source>
</reference>
<keyword evidence="4 6" id="KW-1133">Transmembrane helix</keyword>
<organism evidence="8 9">
    <name type="scientific">Novosphingobium aquae</name>
    <dbReference type="NCBI Taxonomy" id="3133435"/>
    <lineage>
        <taxon>Bacteria</taxon>
        <taxon>Pseudomonadati</taxon>
        <taxon>Pseudomonadota</taxon>
        <taxon>Alphaproteobacteria</taxon>
        <taxon>Sphingomonadales</taxon>
        <taxon>Sphingomonadaceae</taxon>
        <taxon>Novosphingobium</taxon>
    </lineage>
</organism>
<comment type="subcellular location">
    <subcellularLocation>
        <location evidence="1">Cell membrane</location>
        <topology evidence="1">Multi-pass membrane protein</topology>
    </subcellularLocation>
</comment>
<feature type="transmembrane region" description="Helical" evidence="6">
    <location>
        <begin position="12"/>
        <end position="31"/>
    </location>
</feature>
<feature type="transmembrane region" description="Helical" evidence="6">
    <location>
        <begin position="150"/>
        <end position="171"/>
    </location>
</feature>
<dbReference type="InterPro" id="IPR016174">
    <property type="entry name" value="Di-haem_cyt_TM"/>
</dbReference>
<feature type="transmembrane region" description="Helical" evidence="6">
    <location>
        <begin position="102"/>
        <end position="123"/>
    </location>
</feature>
<sequence>MQAPLRKTRLWDLPIRLVHWSLVVLLPAMWWTAENDNLSLHMTLGYVVLAIVAFRIIWGFVGSSNARFSQFLKGPGAVAGYLRGFFSGGPAKAHAGHNPAGGWSVLILLALLAAQVGLGLFALDEDNVGSPLTSMVEYDTARSLAEIHELGFNLILAFVVIHIAAVLYYSLVKKDRIVPPMVTGSRDLPDDVEAPRIAPLWKAAVVLVITGAFAWWISKGAPTSLEQLNQPPPASMEDFM</sequence>
<evidence type="ECO:0000313" key="9">
    <source>
        <dbReference type="Proteomes" id="UP001379235"/>
    </source>
</evidence>